<organism evidence="1 2">
    <name type="scientific">Sinosporangium siamense</name>
    <dbReference type="NCBI Taxonomy" id="1367973"/>
    <lineage>
        <taxon>Bacteria</taxon>
        <taxon>Bacillati</taxon>
        <taxon>Actinomycetota</taxon>
        <taxon>Actinomycetes</taxon>
        <taxon>Streptosporangiales</taxon>
        <taxon>Streptosporangiaceae</taxon>
        <taxon>Sinosporangium</taxon>
    </lineage>
</organism>
<name>A0A919RI39_9ACTN</name>
<dbReference type="Proteomes" id="UP000606172">
    <property type="component" value="Unassembled WGS sequence"/>
</dbReference>
<keyword evidence="2" id="KW-1185">Reference proteome</keyword>
<evidence type="ECO:0000313" key="2">
    <source>
        <dbReference type="Proteomes" id="UP000606172"/>
    </source>
</evidence>
<evidence type="ECO:0000313" key="1">
    <source>
        <dbReference type="EMBL" id="GII94296.1"/>
    </source>
</evidence>
<dbReference type="Pfam" id="PF19817">
    <property type="entry name" value="DUF6300"/>
    <property type="match status" value="1"/>
</dbReference>
<protein>
    <submittedName>
        <fullName evidence="1">Uncharacterized protein</fullName>
    </submittedName>
</protein>
<gene>
    <name evidence="1" type="ORF">Ssi02_45270</name>
</gene>
<dbReference type="RefSeq" id="WP_204028564.1">
    <property type="nucleotide sequence ID" value="NZ_BOOW01000028.1"/>
</dbReference>
<dbReference type="InterPro" id="IPR046267">
    <property type="entry name" value="DUF6300"/>
</dbReference>
<comment type="caution">
    <text evidence="1">The sequence shown here is derived from an EMBL/GenBank/DDBJ whole genome shotgun (WGS) entry which is preliminary data.</text>
</comment>
<dbReference type="EMBL" id="BOOW01000028">
    <property type="protein sequence ID" value="GII94296.1"/>
    <property type="molecule type" value="Genomic_DNA"/>
</dbReference>
<reference evidence="1" key="1">
    <citation type="submission" date="2021-01" db="EMBL/GenBank/DDBJ databases">
        <title>Whole genome shotgun sequence of Sinosporangium siamense NBRC 109515.</title>
        <authorList>
            <person name="Komaki H."/>
            <person name="Tamura T."/>
        </authorList>
    </citation>
    <scope>NUCLEOTIDE SEQUENCE</scope>
    <source>
        <strain evidence="1">NBRC 109515</strain>
    </source>
</reference>
<accession>A0A919RI39</accession>
<sequence>MIAACPRCRTGEVVAVLRVPYSWTNTSGKPVRGRSDILLCTRCDAADPVTGPLITHFTVHGTVPDGDDLLLRWIDQAKPRKPDEHALRAEFDAWRQGDL</sequence>
<proteinExistence type="predicted"/>
<dbReference type="AlphaFoldDB" id="A0A919RI39"/>